<reference evidence="2 3" key="1">
    <citation type="journal article" date="2016" name="Nat. Commun.">
        <title>Thousands of microbial genomes shed light on interconnected biogeochemical processes in an aquifer system.</title>
        <authorList>
            <person name="Anantharaman K."/>
            <person name="Brown C.T."/>
            <person name="Hug L.A."/>
            <person name="Sharon I."/>
            <person name="Castelle C.J."/>
            <person name="Probst A.J."/>
            <person name="Thomas B.C."/>
            <person name="Singh A."/>
            <person name="Wilkins M.J."/>
            <person name="Karaoz U."/>
            <person name="Brodie E.L."/>
            <person name="Williams K.H."/>
            <person name="Hubbard S.S."/>
            <person name="Banfield J.F."/>
        </authorList>
    </citation>
    <scope>NUCLEOTIDE SEQUENCE [LARGE SCALE GENOMIC DNA]</scope>
</reference>
<dbReference type="AlphaFoldDB" id="A0A1F7GF66"/>
<protein>
    <recommendedName>
        <fullName evidence="1">Glycosyl transferase family 1 domain-containing protein</fullName>
    </recommendedName>
</protein>
<dbReference type="SUPFAM" id="SSF53756">
    <property type="entry name" value="UDP-Glycosyltransferase/glycogen phosphorylase"/>
    <property type="match status" value="1"/>
</dbReference>
<dbReference type="Pfam" id="PF00534">
    <property type="entry name" value="Glycos_transf_1"/>
    <property type="match status" value="1"/>
</dbReference>
<dbReference type="PANTHER" id="PTHR45947:SF3">
    <property type="entry name" value="SULFOQUINOVOSYL TRANSFERASE SQD2"/>
    <property type="match status" value="1"/>
</dbReference>
<dbReference type="PANTHER" id="PTHR45947">
    <property type="entry name" value="SULFOQUINOVOSYL TRANSFERASE SQD2"/>
    <property type="match status" value="1"/>
</dbReference>
<evidence type="ECO:0000313" key="2">
    <source>
        <dbReference type="EMBL" id="OGK17554.1"/>
    </source>
</evidence>
<dbReference type="Gene3D" id="3.40.50.2000">
    <property type="entry name" value="Glycogen Phosphorylase B"/>
    <property type="match status" value="2"/>
</dbReference>
<evidence type="ECO:0000259" key="1">
    <source>
        <dbReference type="Pfam" id="PF00534"/>
    </source>
</evidence>
<dbReference type="InterPro" id="IPR050194">
    <property type="entry name" value="Glycosyltransferase_grp1"/>
</dbReference>
<accession>A0A1F7GF66</accession>
<sequence>MKIALVHDSLVEFGGAERFLQGLLAVFPNAHVYTAFSDDRTVRGFFPDLSPLRLHSSWTQGTLLMRHISLFQCVSPLVWSKFNLEKYDLVISSSAYVFSNLIHVKRPVHIQYIHSLPKNVFGLEPPSPLQRISTYAGLLRFLYIRALRSTPYILTNSKHTHDTLLRICGIESTVIYPPVHIPSRIPKKQKGKYFLCVTRIDKTKGLELPVIACSQLGLPLKLVGVAYDLSYEQYLRSLAGPTVDFLGFLPDKEIWKLYASAQAFIFPSQNEDFGIAPVEAMAYGVPVIAYQGGGALETVVEGKTGIFFREYTSEALARVLTTFDVKNIRASDLLEHVKRFSRQRFMKELKKFVVLIGNKTMV</sequence>
<proteinExistence type="predicted"/>
<gene>
    <name evidence="2" type="ORF">A2866_05185</name>
</gene>
<comment type="caution">
    <text evidence="2">The sequence shown here is derived from an EMBL/GenBank/DDBJ whole genome shotgun (WGS) entry which is preliminary data.</text>
</comment>
<name>A0A1F7GF66_9BACT</name>
<organism evidence="2 3">
    <name type="scientific">Candidatus Roizmanbacteria bacterium RIFCSPHIGHO2_01_FULL_39_8</name>
    <dbReference type="NCBI Taxonomy" id="1802033"/>
    <lineage>
        <taxon>Bacteria</taxon>
        <taxon>Candidatus Roizmaniibacteriota</taxon>
    </lineage>
</organism>
<dbReference type="Proteomes" id="UP000177026">
    <property type="component" value="Unassembled WGS sequence"/>
</dbReference>
<feature type="domain" description="Glycosyl transferase family 1" evidence="1">
    <location>
        <begin position="185"/>
        <end position="322"/>
    </location>
</feature>
<dbReference type="EMBL" id="MFZI01000084">
    <property type="protein sequence ID" value="OGK17554.1"/>
    <property type="molecule type" value="Genomic_DNA"/>
</dbReference>
<dbReference type="InterPro" id="IPR001296">
    <property type="entry name" value="Glyco_trans_1"/>
</dbReference>
<evidence type="ECO:0000313" key="3">
    <source>
        <dbReference type="Proteomes" id="UP000177026"/>
    </source>
</evidence>
<dbReference type="GO" id="GO:0016757">
    <property type="term" value="F:glycosyltransferase activity"/>
    <property type="evidence" value="ECO:0007669"/>
    <property type="project" value="InterPro"/>
</dbReference>